<dbReference type="Pfam" id="PF02798">
    <property type="entry name" value="GST_N"/>
    <property type="match status" value="1"/>
</dbReference>
<keyword evidence="6" id="KW-1185">Reference proteome</keyword>
<protein>
    <recommendedName>
        <fullName evidence="7">Glutathione S-transferase</fullName>
    </recommendedName>
</protein>
<dbReference type="PROSITE" id="PS50404">
    <property type="entry name" value="GST_NTER"/>
    <property type="match status" value="1"/>
</dbReference>
<comment type="caution">
    <text evidence="5">The sequence shown here is derived from an EMBL/GenBank/DDBJ whole genome shotgun (WGS) entry which is preliminary data.</text>
</comment>
<evidence type="ECO:0000313" key="5">
    <source>
        <dbReference type="EMBL" id="CAK0785922.1"/>
    </source>
</evidence>
<dbReference type="AlphaFoldDB" id="A0AAV1II84"/>
<evidence type="ECO:0000256" key="1">
    <source>
        <dbReference type="ARBA" id="ARBA00007409"/>
    </source>
</evidence>
<dbReference type="Gene3D" id="3.40.30.10">
    <property type="entry name" value="Glutaredoxin"/>
    <property type="match status" value="1"/>
</dbReference>
<dbReference type="PANTHER" id="PTHR44051:SF8">
    <property type="entry name" value="GLUTATHIONE S-TRANSFERASE GSTA"/>
    <property type="match status" value="1"/>
</dbReference>
<dbReference type="Pfam" id="PF00043">
    <property type="entry name" value="GST_C"/>
    <property type="match status" value="1"/>
</dbReference>
<feature type="domain" description="GST C-terminal" evidence="4">
    <location>
        <begin position="143"/>
        <end position="268"/>
    </location>
</feature>
<evidence type="ECO:0000259" key="3">
    <source>
        <dbReference type="PROSITE" id="PS50404"/>
    </source>
</evidence>
<evidence type="ECO:0000259" key="4">
    <source>
        <dbReference type="PROSITE" id="PS50405"/>
    </source>
</evidence>
<dbReference type="SFLD" id="SFLDG00358">
    <property type="entry name" value="Main_(cytGST)"/>
    <property type="match status" value="1"/>
</dbReference>
<accession>A0AAV1II84</accession>
<proteinExistence type="inferred from homology"/>
<dbReference type="SUPFAM" id="SSF52833">
    <property type="entry name" value="Thioredoxin-like"/>
    <property type="match status" value="1"/>
</dbReference>
<dbReference type="InterPro" id="IPR004045">
    <property type="entry name" value="Glutathione_S-Trfase_N"/>
</dbReference>
<evidence type="ECO:0008006" key="7">
    <source>
        <dbReference type="Google" id="ProtNLM"/>
    </source>
</evidence>
<dbReference type="InterPro" id="IPR036249">
    <property type="entry name" value="Thioredoxin-like_sf"/>
</dbReference>
<dbReference type="SFLD" id="SFLDS00019">
    <property type="entry name" value="Glutathione_Transferase_(cytos"/>
    <property type="match status" value="1"/>
</dbReference>
<dbReference type="PANTHER" id="PTHR44051">
    <property type="entry name" value="GLUTATHIONE S-TRANSFERASE-RELATED"/>
    <property type="match status" value="1"/>
</dbReference>
<dbReference type="Proteomes" id="UP001314263">
    <property type="component" value="Unassembled WGS sequence"/>
</dbReference>
<reference evidence="5 6" key="1">
    <citation type="submission" date="2023-10" db="EMBL/GenBank/DDBJ databases">
        <authorList>
            <person name="Maclean D."/>
            <person name="Macfadyen A."/>
        </authorList>
    </citation>
    <scope>NUCLEOTIDE SEQUENCE [LARGE SCALE GENOMIC DNA]</scope>
</reference>
<dbReference type="InterPro" id="IPR010987">
    <property type="entry name" value="Glutathione-S-Trfase_C-like"/>
</dbReference>
<dbReference type="EMBL" id="CAUYUE010000013">
    <property type="protein sequence ID" value="CAK0785922.1"/>
    <property type="molecule type" value="Genomic_DNA"/>
</dbReference>
<dbReference type="InterPro" id="IPR004046">
    <property type="entry name" value="GST_C"/>
</dbReference>
<dbReference type="PROSITE" id="PS50405">
    <property type="entry name" value="GST_CTER"/>
    <property type="match status" value="1"/>
</dbReference>
<organism evidence="5 6">
    <name type="scientific">Coccomyxa viridis</name>
    <dbReference type="NCBI Taxonomy" id="1274662"/>
    <lineage>
        <taxon>Eukaryota</taxon>
        <taxon>Viridiplantae</taxon>
        <taxon>Chlorophyta</taxon>
        <taxon>core chlorophytes</taxon>
        <taxon>Trebouxiophyceae</taxon>
        <taxon>Trebouxiophyceae incertae sedis</taxon>
        <taxon>Coccomyxaceae</taxon>
        <taxon>Coccomyxa</taxon>
    </lineage>
</organism>
<name>A0AAV1II84_9CHLO</name>
<dbReference type="InterPro" id="IPR036282">
    <property type="entry name" value="Glutathione-S-Trfase_C_sf"/>
</dbReference>
<evidence type="ECO:0000313" key="6">
    <source>
        <dbReference type="Proteomes" id="UP001314263"/>
    </source>
</evidence>
<comment type="similarity">
    <text evidence="1 2">Belongs to the GST superfamily.</text>
</comment>
<dbReference type="SFLD" id="SFLDG01150">
    <property type="entry name" value="Main.1:_Beta-like"/>
    <property type="match status" value="1"/>
</dbReference>
<sequence>MPKGDEVRILLSILTSRAIVNYRYAFQVLQETRSPYSTTKACNSSMMASSTDGAQLTLYTGPTPNGWKPSIMLEELGLPYHVRRLDFSSKEQKEEWFLKINPNGRIPALVDHTAGDLKIFESGAILWYLGEMYDPEGTLWPKEGKKRTEVMSWLMFQMGGLGPMQGQASYFLNSAPEQIEYAKNRYLNETDRLYQVLDDHLKERQWLAAGQYTLADIANFTWVFCHSRIGKTLDDNPHLKAWYERMLARPAVQKGLDVPTENAIKKALGLSDNANKRA</sequence>
<dbReference type="SFLD" id="SFLDG01151">
    <property type="entry name" value="Main.2:_Nu-like"/>
    <property type="match status" value="1"/>
</dbReference>
<dbReference type="CDD" id="cd03048">
    <property type="entry name" value="GST_N_Ure2p_like"/>
    <property type="match status" value="1"/>
</dbReference>
<gene>
    <name evidence="5" type="ORF">CVIRNUC_009135</name>
</gene>
<dbReference type="SUPFAM" id="SSF47616">
    <property type="entry name" value="GST C-terminal domain-like"/>
    <property type="match status" value="1"/>
</dbReference>
<dbReference type="InterPro" id="IPR040079">
    <property type="entry name" value="Glutathione_S-Trfase"/>
</dbReference>
<dbReference type="Gene3D" id="1.20.1050.10">
    <property type="match status" value="1"/>
</dbReference>
<evidence type="ECO:0000256" key="2">
    <source>
        <dbReference type="RuleBase" id="RU003494"/>
    </source>
</evidence>
<feature type="domain" description="GST N-terminal" evidence="3">
    <location>
        <begin position="53"/>
        <end position="137"/>
    </location>
</feature>